<organism evidence="2 3">
    <name type="scientific">Cirrhinus molitorella</name>
    <name type="common">mud carp</name>
    <dbReference type="NCBI Taxonomy" id="172907"/>
    <lineage>
        <taxon>Eukaryota</taxon>
        <taxon>Metazoa</taxon>
        <taxon>Chordata</taxon>
        <taxon>Craniata</taxon>
        <taxon>Vertebrata</taxon>
        <taxon>Euteleostomi</taxon>
        <taxon>Actinopterygii</taxon>
        <taxon>Neopterygii</taxon>
        <taxon>Teleostei</taxon>
        <taxon>Ostariophysi</taxon>
        <taxon>Cypriniformes</taxon>
        <taxon>Cyprinidae</taxon>
        <taxon>Labeoninae</taxon>
        <taxon>Labeonini</taxon>
        <taxon>Cirrhinus</taxon>
    </lineage>
</organism>
<feature type="domain" description="Integrase catalytic" evidence="1">
    <location>
        <begin position="25"/>
        <end position="126"/>
    </location>
</feature>
<evidence type="ECO:0000313" key="2">
    <source>
        <dbReference type="EMBL" id="KAL1264162.1"/>
    </source>
</evidence>
<dbReference type="InterPro" id="IPR050951">
    <property type="entry name" value="Retrovirus_Pol_polyprotein"/>
</dbReference>
<proteinExistence type="predicted"/>
<gene>
    <name evidence="2" type="ORF">QQF64_004517</name>
</gene>
<dbReference type="PANTHER" id="PTHR37984:SF11">
    <property type="entry name" value="INTEGRASE CATALYTIC DOMAIN-CONTAINING PROTEIN"/>
    <property type="match status" value="1"/>
</dbReference>
<dbReference type="Gene3D" id="3.30.420.10">
    <property type="entry name" value="Ribonuclease H-like superfamily/Ribonuclease H"/>
    <property type="match status" value="1"/>
</dbReference>
<reference evidence="2 3" key="1">
    <citation type="submission" date="2023-09" db="EMBL/GenBank/DDBJ databases">
        <authorList>
            <person name="Wang M."/>
        </authorList>
    </citation>
    <scope>NUCLEOTIDE SEQUENCE [LARGE SCALE GENOMIC DNA]</scope>
    <source>
        <strain evidence="2">GT-2023</strain>
        <tissue evidence="2">Liver</tissue>
    </source>
</reference>
<comment type="caution">
    <text evidence="2">The sequence shown here is derived from an EMBL/GenBank/DDBJ whole genome shotgun (WGS) entry which is preliminary data.</text>
</comment>
<protein>
    <recommendedName>
        <fullName evidence="1">Integrase catalytic domain-containing protein</fullName>
    </recommendedName>
</protein>
<dbReference type="PROSITE" id="PS50994">
    <property type="entry name" value="INTEGRASE"/>
    <property type="match status" value="1"/>
</dbReference>
<dbReference type="Pfam" id="PF00665">
    <property type="entry name" value="rve"/>
    <property type="match status" value="1"/>
</dbReference>
<dbReference type="InterPro" id="IPR036397">
    <property type="entry name" value="RNaseH_sf"/>
</dbReference>
<dbReference type="SUPFAM" id="SSF53098">
    <property type="entry name" value="Ribonuclease H-like"/>
    <property type="match status" value="1"/>
</dbReference>
<evidence type="ECO:0000313" key="3">
    <source>
        <dbReference type="Proteomes" id="UP001558613"/>
    </source>
</evidence>
<sequence length="230" mass="25943">MITNCIVCQVNNPITHVEPLQMSEFAEAPWHDLSADFYRPLPSGEYLLVVIDDYTHYPVVKILHTTSTAAVIPVLDDVFSMFRIPSALKTDNGPPFNSSMFTQFADYLGFRHRKIIPFWPKANATASIPCTTNADDDIHAKDKRAKDKMKVLSDTRRHATHINIKPGDSVLCRQQKRNKLTPYNAKPLTVTKVKGTVITAEGHGHSITRNCSFFKSLKQETPDLSFELEN</sequence>
<accession>A0ABR3MJP6</accession>
<name>A0ABR3MJP6_9TELE</name>
<dbReference type="InterPro" id="IPR001584">
    <property type="entry name" value="Integrase_cat-core"/>
</dbReference>
<dbReference type="EMBL" id="JAYMGO010000012">
    <property type="protein sequence ID" value="KAL1264162.1"/>
    <property type="molecule type" value="Genomic_DNA"/>
</dbReference>
<dbReference type="InterPro" id="IPR012337">
    <property type="entry name" value="RNaseH-like_sf"/>
</dbReference>
<keyword evidence="3" id="KW-1185">Reference proteome</keyword>
<dbReference type="Proteomes" id="UP001558613">
    <property type="component" value="Unassembled WGS sequence"/>
</dbReference>
<evidence type="ECO:0000259" key="1">
    <source>
        <dbReference type="PROSITE" id="PS50994"/>
    </source>
</evidence>
<dbReference type="PANTHER" id="PTHR37984">
    <property type="entry name" value="PROTEIN CBG26694"/>
    <property type="match status" value="1"/>
</dbReference>